<dbReference type="EMBL" id="QJKJ01017883">
    <property type="protein sequence ID" value="RDX58053.1"/>
    <property type="molecule type" value="Genomic_DNA"/>
</dbReference>
<dbReference type="OrthoDB" id="1751476at2759"/>
<evidence type="ECO:0000313" key="2">
    <source>
        <dbReference type="EMBL" id="RDX58053.1"/>
    </source>
</evidence>
<feature type="non-terminal residue" evidence="2">
    <location>
        <position position="1"/>
    </location>
</feature>
<dbReference type="InterPro" id="IPR001584">
    <property type="entry name" value="Integrase_cat-core"/>
</dbReference>
<dbReference type="GO" id="GO:0015074">
    <property type="term" value="P:DNA integration"/>
    <property type="evidence" value="ECO:0007669"/>
    <property type="project" value="InterPro"/>
</dbReference>
<accession>A0A371DZS7</accession>
<dbReference type="AlphaFoldDB" id="A0A371DZS7"/>
<dbReference type="Pfam" id="PF00665">
    <property type="entry name" value="rve"/>
    <property type="match status" value="1"/>
</dbReference>
<dbReference type="Gene3D" id="3.30.420.10">
    <property type="entry name" value="Ribonuclease H-like superfamily/Ribonuclease H"/>
    <property type="match status" value="1"/>
</dbReference>
<comment type="caution">
    <text evidence="2">The sequence shown here is derived from an EMBL/GenBank/DDBJ whole genome shotgun (WGS) entry which is preliminary data.</text>
</comment>
<evidence type="ECO:0000259" key="1">
    <source>
        <dbReference type="PROSITE" id="PS50994"/>
    </source>
</evidence>
<proteinExistence type="predicted"/>
<dbReference type="SUPFAM" id="SSF53098">
    <property type="entry name" value="Ribonuclease H-like"/>
    <property type="match status" value="1"/>
</dbReference>
<keyword evidence="3" id="KW-1185">Reference proteome</keyword>
<dbReference type="InterPro" id="IPR012337">
    <property type="entry name" value="RNaseH-like_sf"/>
</dbReference>
<feature type="domain" description="Integrase catalytic" evidence="1">
    <location>
        <begin position="1"/>
        <end position="109"/>
    </location>
</feature>
<reference evidence="2" key="1">
    <citation type="submission" date="2018-05" db="EMBL/GenBank/DDBJ databases">
        <title>Draft genome of Mucuna pruriens seed.</title>
        <authorList>
            <person name="Nnadi N.E."/>
            <person name="Vos R."/>
            <person name="Hasami M.H."/>
            <person name="Devisetty U.K."/>
            <person name="Aguiy J.C."/>
        </authorList>
    </citation>
    <scope>NUCLEOTIDE SEQUENCE [LARGE SCALE GENOMIC DNA]</scope>
    <source>
        <strain evidence="2">JCA_2017</strain>
    </source>
</reference>
<sequence length="109" mass="13279">MDLTFEHINLKHISKLYKKAFDDYSRYTWVYFLSHKHKSYKVFEIFSKRVQNEKKHLSDHGNKFENVEFKTFCEKNGISHNFSLSRTLQQNELVERKNKTLQEMARTML</sequence>
<dbReference type="InterPro" id="IPR036397">
    <property type="entry name" value="RNaseH_sf"/>
</dbReference>
<evidence type="ECO:0000313" key="3">
    <source>
        <dbReference type="Proteomes" id="UP000257109"/>
    </source>
</evidence>
<dbReference type="InterPro" id="IPR039537">
    <property type="entry name" value="Retrotran_Ty1/copia-like"/>
</dbReference>
<protein>
    <recommendedName>
        <fullName evidence="1">Integrase catalytic domain-containing protein</fullName>
    </recommendedName>
</protein>
<dbReference type="PROSITE" id="PS50994">
    <property type="entry name" value="INTEGRASE"/>
    <property type="match status" value="1"/>
</dbReference>
<gene>
    <name evidence="2" type="ORF">CR513_62663</name>
</gene>
<dbReference type="Proteomes" id="UP000257109">
    <property type="component" value="Unassembled WGS sequence"/>
</dbReference>
<name>A0A371DZS7_MUCPR</name>
<dbReference type="GO" id="GO:0003676">
    <property type="term" value="F:nucleic acid binding"/>
    <property type="evidence" value="ECO:0007669"/>
    <property type="project" value="InterPro"/>
</dbReference>
<organism evidence="2 3">
    <name type="scientific">Mucuna pruriens</name>
    <name type="common">Velvet bean</name>
    <name type="synonym">Dolichos pruriens</name>
    <dbReference type="NCBI Taxonomy" id="157652"/>
    <lineage>
        <taxon>Eukaryota</taxon>
        <taxon>Viridiplantae</taxon>
        <taxon>Streptophyta</taxon>
        <taxon>Embryophyta</taxon>
        <taxon>Tracheophyta</taxon>
        <taxon>Spermatophyta</taxon>
        <taxon>Magnoliopsida</taxon>
        <taxon>eudicotyledons</taxon>
        <taxon>Gunneridae</taxon>
        <taxon>Pentapetalae</taxon>
        <taxon>rosids</taxon>
        <taxon>fabids</taxon>
        <taxon>Fabales</taxon>
        <taxon>Fabaceae</taxon>
        <taxon>Papilionoideae</taxon>
        <taxon>50 kb inversion clade</taxon>
        <taxon>NPAAA clade</taxon>
        <taxon>indigoferoid/millettioid clade</taxon>
        <taxon>Phaseoleae</taxon>
        <taxon>Mucuna</taxon>
    </lineage>
</organism>
<dbReference type="PANTHER" id="PTHR42648:SF21">
    <property type="entry name" value="CYSTEINE-RICH RLK (RECEPTOR-LIKE PROTEIN KINASE) 8"/>
    <property type="match status" value="1"/>
</dbReference>
<dbReference type="PANTHER" id="PTHR42648">
    <property type="entry name" value="TRANSPOSASE, PUTATIVE-RELATED"/>
    <property type="match status" value="1"/>
</dbReference>